<feature type="compositionally biased region" description="Basic residues" evidence="3">
    <location>
        <begin position="120"/>
        <end position="129"/>
    </location>
</feature>
<feature type="region of interest" description="Disordered" evidence="3">
    <location>
        <begin position="1"/>
        <end position="213"/>
    </location>
</feature>
<reference evidence="5" key="1">
    <citation type="submission" date="2015-10" db="EMBL/GenBank/DDBJ databases">
        <authorList>
            <person name="Regsiter A."/>
            <person name="william w."/>
        </authorList>
    </citation>
    <scope>NUCLEOTIDE SEQUENCE</scope>
    <source>
        <strain evidence="5">Montdore</strain>
    </source>
</reference>
<feature type="region of interest" description="Disordered" evidence="3">
    <location>
        <begin position="280"/>
        <end position="316"/>
    </location>
</feature>
<accession>A0A292Q318</accession>
<proteinExistence type="predicted"/>
<dbReference type="PROSITE" id="PS50084">
    <property type="entry name" value="KH_TYPE_1"/>
    <property type="match status" value="3"/>
</dbReference>
<feature type="compositionally biased region" description="Gly residues" evidence="3">
    <location>
        <begin position="283"/>
        <end position="306"/>
    </location>
</feature>
<dbReference type="GO" id="GO:0003723">
    <property type="term" value="F:RNA binding"/>
    <property type="evidence" value="ECO:0007669"/>
    <property type="project" value="UniProtKB-UniRule"/>
</dbReference>
<dbReference type="Proteomes" id="UP001412239">
    <property type="component" value="Unassembled WGS sequence"/>
</dbReference>
<keyword evidence="2" id="KW-0694">RNA-binding</keyword>
<dbReference type="PANTHER" id="PTHR10288">
    <property type="entry name" value="KH DOMAIN CONTAINING RNA BINDING PROTEIN"/>
    <property type="match status" value="1"/>
</dbReference>
<feature type="domain" description="K Homology" evidence="4">
    <location>
        <begin position="445"/>
        <end position="516"/>
    </location>
</feature>
<evidence type="ECO:0000256" key="3">
    <source>
        <dbReference type="SAM" id="MobiDB-lite"/>
    </source>
</evidence>
<keyword evidence="1" id="KW-0677">Repeat</keyword>
<evidence type="ECO:0000256" key="1">
    <source>
        <dbReference type="ARBA" id="ARBA00022737"/>
    </source>
</evidence>
<feature type="compositionally biased region" description="Low complexity" evidence="3">
    <location>
        <begin position="531"/>
        <end position="547"/>
    </location>
</feature>
<evidence type="ECO:0000259" key="4">
    <source>
        <dbReference type="SMART" id="SM00322"/>
    </source>
</evidence>
<feature type="compositionally biased region" description="Polar residues" evidence="3">
    <location>
        <begin position="62"/>
        <end position="82"/>
    </location>
</feature>
<feature type="compositionally biased region" description="Polar residues" evidence="3">
    <location>
        <begin position="549"/>
        <end position="565"/>
    </location>
</feature>
<organism evidence="5 6">
    <name type="scientific">Tuber aestivum</name>
    <name type="common">summer truffle</name>
    <dbReference type="NCBI Taxonomy" id="59557"/>
    <lineage>
        <taxon>Eukaryota</taxon>
        <taxon>Fungi</taxon>
        <taxon>Dikarya</taxon>
        <taxon>Ascomycota</taxon>
        <taxon>Pezizomycotina</taxon>
        <taxon>Pezizomycetes</taxon>
        <taxon>Pezizales</taxon>
        <taxon>Tuberaceae</taxon>
        <taxon>Tuber</taxon>
    </lineage>
</organism>
<name>A0A292Q318_9PEZI</name>
<dbReference type="SUPFAM" id="SSF54791">
    <property type="entry name" value="Eukaryotic type KH-domain (KH-domain type I)"/>
    <property type="match status" value="3"/>
</dbReference>
<evidence type="ECO:0000313" key="5">
    <source>
        <dbReference type="EMBL" id="CUS13057.1"/>
    </source>
</evidence>
<dbReference type="Gene3D" id="3.30.1370.10">
    <property type="entry name" value="K Homology domain, type 1"/>
    <property type="match status" value="3"/>
</dbReference>
<dbReference type="InterPro" id="IPR004087">
    <property type="entry name" value="KH_dom"/>
</dbReference>
<protein>
    <recommendedName>
        <fullName evidence="4">K Homology domain-containing protein</fullName>
    </recommendedName>
</protein>
<dbReference type="Pfam" id="PF00013">
    <property type="entry name" value="KH_1"/>
    <property type="match status" value="3"/>
</dbReference>
<gene>
    <name evidence="5" type="ORF">GSTUAT00002737001</name>
</gene>
<dbReference type="SMART" id="SM00322">
    <property type="entry name" value="KH"/>
    <property type="match status" value="3"/>
</dbReference>
<feature type="compositionally biased region" description="Basic and acidic residues" evidence="3">
    <location>
        <begin position="136"/>
        <end position="168"/>
    </location>
</feature>
<dbReference type="InterPro" id="IPR004088">
    <property type="entry name" value="KH_dom_type_1"/>
</dbReference>
<feature type="domain" description="K Homology" evidence="4">
    <location>
        <begin position="319"/>
        <end position="390"/>
    </location>
</feature>
<feature type="domain" description="K Homology" evidence="4">
    <location>
        <begin position="206"/>
        <end position="279"/>
    </location>
</feature>
<evidence type="ECO:0000256" key="2">
    <source>
        <dbReference type="PROSITE-ProRule" id="PRU00117"/>
    </source>
</evidence>
<dbReference type="EMBL" id="LN890978">
    <property type="protein sequence ID" value="CUS13057.1"/>
    <property type="molecule type" value="Genomic_DNA"/>
</dbReference>
<dbReference type="AlphaFoldDB" id="A0A292Q318"/>
<evidence type="ECO:0000313" key="6">
    <source>
        <dbReference type="Proteomes" id="UP001412239"/>
    </source>
</evidence>
<dbReference type="CDD" id="cd00105">
    <property type="entry name" value="KH-I"/>
    <property type="match status" value="1"/>
</dbReference>
<feature type="compositionally biased region" description="Gly residues" evidence="3">
    <location>
        <begin position="409"/>
        <end position="444"/>
    </location>
</feature>
<keyword evidence="6" id="KW-1185">Reference proteome</keyword>
<feature type="region of interest" description="Disordered" evidence="3">
    <location>
        <begin position="391"/>
        <end position="451"/>
    </location>
</feature>
<feature type="region of interest" description="Disordered" evidence="3">
    <location>
        <begin position="514"/>
        <end position="590"/>
    </location>
</feature>
<sequence>MADQNVAALLAALTSAQRPPGSQGGPPLPQGGPAGYAGIPAGLTGQPPSQSVTSPPLGYSLPQPSASGSLDLSNIKPTTSGKVSLDDALARAKARAAEMGIQPTYREQAPTRYEDPRSRYGSRRSRSRTRSPPSRRGGEPFRDAYNPFRDERRARASAEYGMRERERSYSPPRRGGPPGAGAGNPYSPPPARAERYSGSHRARSPPPDAEQMNIESSLVGLIIGRGGETLRRVEQETGARVQFLTNGQDRDSGGERVCNIQGTRPQIGAARRAIEQIIAENGPSGGGLGGPSGGASGRGKFGGSGGQPNLRDGVPLGESEDSIQILVPDRTVGLIIGRGGETIRDIQDKSGCHVNIVGEAKSQNGQRPVNLIGSPQAAEDAKRLIMEIVESDNAGTGPPPGMSRPERGGAPGGGGGGGGGGYYSGHGDNGGGGGGGRGGGGGSEGRLTETIRVPIDAVGMIIGKGGETIKEMQSSTGCRINVSSQFQQGDPEREIALAGTREAIARARIAIEEKVESSTRSAPPARPGHFSTPSDQQQQSQQPTWPTYALSQPSSNSPPALSTSNTAATTAATGVGGAPPGVAGAAQDDPYAPYGGYQAYCTMYYAVMMQQQQQQSQGGAAPGT</sequence>
<dbReference type="InterPro" id="IPR036612">
    <property type="entry name" value="KH_dom_type_1_sf"/>
</dbReference>